<dbReference type="SUPFAM" id="SSF47648">
    <property type="entry name" value="Nucleoside phosphorylase/phosphoribosyltransferase N-terminal domain"/>
    <property type="match status" value="1"/>
</dbReference>
<evidence type="ECO:0000313" key="4">
    <source>
        <dbReference type="EMBL" id="VDS11011.1"/>
    </source>
</evidence>
<dbReference type="InterPro" id="IPR035902">
    <property type="entry name" value="Nuc_phospho_transferase"/>
</dbReference>
<dbReference type="Gene3D" id="3.90.1170.30">
    <property type="entry name" value="Pyrimidine nucleoside phosphorylase-like, C-terminal domain"/>
    <property type="match status" value="1"/>
</dbReference>
<keyword evidence="1" id="KW-0328">Glycosyltransferase</keyword>
<sequence length="494" mass="55253">MELRVKFSQWTAGIPVVMLNKETANRLGVHVQGKVSIKTLNNHSRELVSIVDIIEGSSVRKDEILVSSEIIESLKLTKNQKIDVNFAPSSESLEYIKKKLNGKRLSQKEIDEIIKEVVENSLSDPEAALFISAMYKHGMTSQEEVWLIKSMLNHGKTMPVKGKYVVDKHSVGGVPGNRTTPIVVSICASAGLTFPKTSSRAITSAAGTADVMEAVCRVEFPKRELLRILKKTNAFLVWGGSLDIVPADSRLINIEKILKIDPESQLLASIMAKKFAMGSKYILIDIPFGKEAKVSRKNAIKLKRKFEYIGKKFRKKVRCVLTDGNQPIGNGIGPMLELMDVVKILDPQQIGPKDLETKSLFIAGEIFEMVGKCKKGKGVEMAKKILYSGEAFEKFKQIIKEQDGSLKRLRFAKFSKNVYAKKNGKITQINNKDLVSIARTLGCPMDKPAGIYLHFHVMDIVKKGEKVVTLYSETRTRMEEAEELYKKVIPINIR</sequence>
<dbReference type="SUPFAM" id="SSF54680">
    <property type="entry name" value="Pyrimidine nucleoside phosphorylase C-terminal domain"/>
    <property type="match status" value="1"/>
</dbReference>
<reference evidence="4" key="1">
    <citation type="submission" date="2018-12" db="EMBL/GenBank/DDBJ databases">
        <authorList>
            <person name="Jaffe A."/>
        </authorList>
    </citation>
    <scope>NUCLEOTIDE SEQUENCE</scope>
</reference>
<dbReference type="Pfam" id="PF00591">
    <property type="entry name" value="Glycos_transf_3"/>
    <property type="match status" value="1"/>
</dbReference>
<dbReference type="InterPro" id="IPR017872">
    <property type="entry name" value="Pyrmidine_PPase_CS"/>
</dbReference>
<dbReference type="NCBIfam" id="TIGR02645">
    <property type="entry name" value="ARCH_P_rylase"/>
    <property type="match status" value="1"/>
</dbReference>
<dbReference type="Pfam" id="PF02885">
    <property type="entry name" value="Glycos_trans_3N"/>
    <property type="match status" value="1"/>
</dbReference>
<dbReference type="EMBL" id="LR131623">
    <property type="protein sequence ID" value="VDS11011.1"/>
    <property type="molecule type" value="Genomic_DNA"/>
</dbReference>
<dbReference type="InterPro" id="IPR017459">
    <property type="entry name" value="Glycosyl_Trfase_fam3_N_dom"/>
</dbReference>
<dbReference type="InterPro" id="IPR013466">
    <property type="entry name" value="Thymidine/AMP_Pase"/>
</dbReference>
<dbReference type="SMART" id="SM00941">
    <property type="entry name" value="PYNP_C"/>
    <property type="match status" value="1"/>
</dbReference>
<dbReference type="InterPro" id="IPR036320">
    <property type="entry name" value="Glycosyl_Trfase_fam3_N_dom_sf"/>
</dbReference>
<dbReference type="SUPFAM" id="SSF52418">
    <property type="entry name" value="Nucleoside phosphorylase/phosphoribosyltransferase catalytic domain"/>
    <property type="match status" value="1"/>
</dbReference>
<gene>
    <name evidence="4" type="primary">deoA</name>
</gene>
<dbReference type="Gene3D" id="3.40.1030.10">
    <property type="entry name" value="Nucleoside phosphorylase/phosphoribosyltransferase catalytic domain"/>
    <property type="match status" value="1"/>
</dbReference>
<accession>A0A447IU46</accession>
<dbReference type="GO" id="GO:0004645">
    <property type="term" value="F:1,4-alpha-oligoglucan phosphorylase activity"/>
    <property type="evidence" value="ECO:0007669"/>
    <property type="project" value="InterPro"/>
</dbReference>
<dbReference type="InterPro" id="IPR013102">
    <property type="entry name" value="PYNP_C"/>
</dbReference>
<dbReference type="InterPro" id="IPR000312">
    <property type="entry name" value="Glycosyl_Trfase_fam3"/>
</dbReference>
<keyword evidence="2" id="KW-0808">Transferase</keyword>
<evidence type="ECO:0000256" key="1">
    <source>
        <dbReference type="ARBA" id="ARBA00022676"/>
    </source>
</evidence>
<dbReference type="GO" id="GO:0016763">
    <property type="term" value="F:pentosyltransferase activity"/>
    <property type="evidence" value="ECO:0007669"/>
    <property type="project" value="InterPro"/>
</dbReference>
<organism evidence="4">
    <name type="scientific">uncultured Candidatus Pacearchaeota archaeon</name>
    <dbReference type="NCBI Taxonomy" id="2109283"/>
    <lineage>
        <taxon>Archaea</taxon>
        <taxon>Candidatus Pacearchaeota</taxon>
        <taxon>environmental samples</taxon>
    </lineage>
</organism>
<proteinExistence type="predicted"/>
<feature type="domain" description="Pyrimidine nucleoside phosphorylase C-terminal" evidence="3">
    <location>
        <begin position="425"/>
        <end position="492"/>
    </location>
</feature>
<dbReference type="Gene3D" id="1.20.970.50">
    <property type="match status" value="1"/>
</dbReference>
<dbReference type="GO" id="GO:0006206">
    <property type="term" value="P:pyrimidine nucleobase metabolic process"/>
    <property type="evidence" value="ECO:0007669"/>
    <property type="project" value="InterPro"/>
</dbReference>
<dbReference type="Pfam" id="PF07831">
    <property type="entry name" value="PYNP_C"/>
    <property type="match status" value="1"/>
</dbReference>
<dbReference type="Gene3D" id="2.40.40.20">
    <property type="match status" value="1"/>
</dbReference>
<dbReference type="PANTHER" id="PTHR10515">
    <property type="entry name" value="THYMIDINE PHOSPHORYLASE"/>
    <property type="match status" value="1"/>
</dbReference>
<dbReference type="InterPro" id="IPR036566">
    <property type="entry name" value="PYNP-like_C_sf"/>
</dbReference>
<dbReference type="AlphaFoldDB" id="A0A447IU46"/>
<dbReference type="InterPro" id="IPR000053">
    <property type="entry name" value="Thymidine/pyrmidine_PPase"/>
</dbReference>
<dbReference type="GO" id="GO:0006213">
    <property type="term" value="P:pyrimidine nucleoside metabolic process"/>
    <property type="evidence" value="ECO:0007669"/>
    <property type="project" value="InterPro"/>
</dbReference>
<protein>
    <submittedName>
        <fullName evidence="4">AMP phosphorylase</fullName>
    </submittedName>
</protein>
<dbReference type="GO" id="GO:0005829">
    <property type="term" value="C:cytosol"/>
    <property type="evidence" value="ECO:0007669"/>
    <property type="project" value="TreeGrafter"/>
</dbReference>
<evidence type="ECO:0000259" key="3">
    <source>
        <dbReference type="SMART" id="SM00941"/>
    </source>
</evidence>
<evidence type="ECO:0000256" key="2">
    <source>
        <dbReference type="ARBA" id="ARBA00022679"/>
    </source>
</evidence>
<dbReference type="NCBIfam" id="NF003338">
    <property type="entry name" value="PRK04350.1"/>
    <property type="match status" value="1"/>
</dbReference>
<dbReference type="PROSITE" id="PS00647">
    <property type="entry name" value="THYMID_PHOSPHORYLASE"/>
    <property type="match status" value="1"/>
</dbReference>
<dbReference type="PANTHER" id="PTHR10515:SF0">
    <property type="entry name" value="THYMIDINE PHOSPHORYLASE"/>
    <property type="match status" value="1"/>
</dbReference>
<name>A0A447IU46_9ARCH</name>